<name>A0A290X3E3_9BURK</name>
<dbReference type="NCBIfam" id="NF035944">
    <property type="entry name" value="PEPxxWA-CTERM"/>
    <property type="match status" value="1"/>
</dbReference>
<dbReference type="NCBIfam" id="TIGR02595">
    <property type="entry name" value="PEP_CTERM"/>
    <property type="match status" value="1"/>
</dbReference>
<dbReference type="EMBL" id="CP023422">
    <property type="protein sequence ID" value="ATD63675.1"/>
    <property type="molecule type" value="Genomic_DNA"/>
</dbReference>
<proteinExistence type="predicted"/>
<evidence type="ECO:0000259" key="1">
    <source>
        <dbReference type="Pfam" id="PF07589"/>
    </source>
</evidence>
<evidence type="ECO:0000313" key="3">
    <source>
        <dbReference type="Proteomes" id="UP000218437"/>
    </source>
</evidence>
<reference evidence="2 3" key="1">
    <citation type="submission" date="2017-09" db="EMBL/GenBank/DDBJ databases">
        <title>Complete genome sequence of Janthinobacterium svalbardensis PAMC 27463.</title>
        <authorList>
            <person name="Cho Y.-J."/>
            <person name="Cho A."/>
            <person name="Kim O.-S."/>
            <person name="Lee J.-I."/>
        </authorList>
    </citation>
    <scope>NUCLEOTIDE SEQUENCE [LARGE SCALE GENOMIC DNA]</scope>
    <source>
        <strain evidence="2 3">PAMC 27463</strain>
    </source>
</reference>
<gene>
    <name evidence="2" type="ORF">CNX70_06720</name>
</gene>
<sequence>MAAVPEPESYAMMLLGLGLLGFMARRKTAA</sequence>
<keyword evidence="3" id="KW-1185">Reference proteome</keyword>
<protein>
    <submittedName>
        <fullName evidence="2">PEP-CTERM sorting domain-containing protein</fullName>
    </submittedName>
</protein>
<dbReference type="KEGG" id="jsv:CNX70_06720"/>
<dbReference type="Pfam" id="PF07589">
    <property type="entry name" value="PEP-CTERM"/>
    <property type="match status" value="1"/>
</dbReference>
<feature type="domain" description="Ice-binding protein C-terminal" evidence="1">
    <location>
        <begin position="3"/>
        <end position="27"/>
    </location>
</feature>
<dbReference type="Proteomes" id="UP000218437">
    <property type="component" value="Chromosome"/>
</dbReference>
<organism evidence="2 3">
    <name type="scientific">Janthinobacterium svalbardensis</name>
    <dbReference type="NCBI Taxonomy" id="368607"/>
    <lineage>
        <taxon>Bacteria</taxon>
        <taxon>Pseudomonadati</taxon>
        <taxon>Pseudomonadota</taxon>
        <taxon>Betaproteobacteria</taxon>
        <taxon>Burkholderiales</taxon>
        <taxon>Oxalobacteraceae</taxon>
        <taxon>Janthinobacterium</taxon>
    </lineage>
</organism>
<accession>A0A290X3E3</accession>
<evidence type="ECO:0000313" key="2">
    <source>
        <dbReference type="EMBL" id="ATD63675.1"/>
    </source>
</evidence>
<dbReference type="AlphaFoldDB" id="A0A290X3E3"/>
<dbReference type="InterPro" id="IPR013424">
    <property type="entry name" value="Ice-binding_C"/>
</dbReference>